<evidence type="ECO:0000313" key="5">
    <source>
        <dbReference type="EMBL" id="CAI5725119.1"/>
    </source>
</evidence>
<evidence type="ECO:0000256" key="4">
    <source>
        <dbReference type="RuleBase" id="RU367124"/>
    </source>
</evidence>
<name>A0AAV0TST7_HYABA</name>
<organism evidence="5 6">
    <name type="scientific">Hyaloperonospora brassicae</name>
    <name type="common">Brassica downy mildew</name>
    <name type="synonym">Peronospora brassicae</name>
    <dbReference type="NCBI Taxonomy" id="162125"/>
    <lineage>
        <taxon>Eukaryota</taxon>
        <taxon>Sar</taxon>
        <taxon>Stramenopiles</taxon>
        <taxon>Oomycota</taxon>
        <taxon>Peronosporomycetes</taxon>
        <taxon>Peronosporales</taxon>
        <taxon>Peronosporaceae</taxon>
        <taxon>Hyaloperonospora</taxon>
    </lineage>
</organism>
<sequence length="217" mass="24226">MRLTGLYVAIVMASLHASGFAVSTSNDADAALSENKATSMSVSSPRANGKRSLRAEKQILDGLDEDRTLPGPFAESTLGLFITRATEEQFAKLAKDLVHYSQRLEVFGEDVEVGKKLLAFQDNLAVYVRGGLLTAEEASDWWKTMLLVWREVGLSPHEAKVWMRGVKLLNKNGVITREQLKHAEDRAFGRKIAWSGIGKKKLKWTQLEELKKRQAKL</sequence>
<comment type="similarity">
    <text evidence="2 4">Belongs to the RxLR effector family.</text>
</comment>
<comment type="domain">
    <text evidence="4">The RxLR-dEER motif acts to carry the protein into the host cell cytoplasm through binding to cell surface phosphatidylinositol-3-phosphate.</text>
</comment>
<comment type="subcellular location">
    <subcellularLocation>
        <location evidence="1 4">Secreted</location>
    </subcellularLocation>
</comment>
<proteinExistence type="inferred from homology"/>
<feature type="chain" id="PRO_5044978070" description="RxLR effector protein" evidence="4">
    <location>
        <begin position="22"/>
        <end position="217"/>
    </location>
</feature>
<keyword evidence="3 4" id="KW-0964">Secreted</keyword>
<evidence type="ECO:0000256" key="1">
    <source>
        <dbReference type="ARBA" id="ARBA00004613"/>
    </source>
</evidence>
<keyword evidence="6" id="KW-1185">Reference proteome</keyword>
<dbReference type="EMBL" id="CANTFL010000580">
    <property type="protein sequence ID" value="CAI5725119.1"/>
    <property type="molecule type" value="Genomic_DNA"/>
</dbReference>
<evidence type="ECO:0000256" key="2">
    <source>
        <dbReference type="ARBA" id="ARBA00010400"/>
    </source>
</evidence>
<dbReference type="AlphaFoldDB" id="A0AAV0TST7"/>
<evidence type="ECO:0000256" key="3">
    <source>
        <dbReference type="ARBA" id="ARBA00022525"/>
    </source>
</evidence>
<accession>A0AAV0TST7</accession>
<protein>
    <recommendedName>
        <fullName evidence="4">RxLR effector protein</fullName>
    </recommendedName>
</protein>
<reference evidence="5" key="1">
    <citation type="submission" date="2022-12" db="EMBL/GenBank/DDBJ databases">
        <authorList>
            <person name="Webb A."/>
        </authorList>
    </citation>
    <scope>NUCLEOTIDE SEQUENCE</scope>
    <source>
        <strain evidence="5">Hp1</strain>
    </source>
</reference>
<dbReference type="Proteomes" id="UP001162031">
    <property type="component" value="Unassembled WGS sequence"/>
</dbReference>
<comment type="function">
    <text evidence="4">Effector that suppresses plant defense responses during pathogen infection.</text>
</comment>
<dbReference type="InterPro" id="IPR031825">
    <property type="entry name" value="RXLR"/>
</dbReference>
<gene>
    <name evidence="5" type="ORF">HBR001_LOCUS3524</name>
</gene>
<evidence type="ECO:0000313" key="6">
    <source>
        <dbReference type="Proteomes" id="UP001162031"/>
    </source>
</evidence>
<dbReference type="Pfam" id="PF16810">
    <property type="entry name" value="RXLR"/>
    <property type="match status" value="1"/>
</dbReference>
<comment type="caution">
    <text evidence="5">The sequence shown here is derived from an EMBL/GenBank/DDBJ whole genome shotgun (WGS) entry which is preliminary data.</text>
</comment>
<feature type="signal peptide" evidence="4">
    <location>
        <begin position="1"/>
        <end position="21"/>
    </location>
</feature>
<keyword evidence="4" id="KW-0732">Signal</keyword>